<accession>A0A9P9D6M4</accession>
<comment type="caution">
    <text evidence="2">The sequence shown here is derived from an EMBL/GenBank/DDBJ whole genome shotgun (WGS) entry which is preliminary data.</text>
</comment>
<dbReference type="OrthoDB" id="5028726at2759"/>
<sequence length="193" mass="21553">MRVRSCSTENLHAFAVNCQFVPPLIHLHTTLDMTFEASSTTATPEGSTSGSSLLPPVNNHRRRSPRSDAEKLDIVCNFMRNELRWGVADLVTALASSEGSNNTRRKAAFVAAAYKDSEVLKSYFRDADQLWGDGRQSIIEALDLGDNELRREVENLGTIPPFNKFDPTSKNGDFDALDMDQTVRERSCDFHTL</sequence>
<dbReference type="EMBL" id="JAGMUV010000034">
    <property type="protein sequence ID" value="KAH7113631.1"/>
    <property type="molecule type" value="Genomic_DNA"/>
</dbReference>
<reference evidence="2" key="1">
    <citation type="journal article" date="2021" name="Nat. Commun.">
        <title>Genetic determinants of endophytism in the Arabidopsis root mycobiome.</title>
        <authorList>
            <person name="Mesny F."/>
            <person name="Miyauchi S."/>
            <person name="Thiergart T."/>
            <person name="Pickel B."/>
            <person name="Atanasova L."/>
            <person name="Karlsson M."/>
            <person name="Huettel B."/>
            <person name="Barry K.W."/>
            <person name="Haridas S."/>
            <person name="Chen C."/>
            <person name="Bauer D."/>
            <person name="Andreopoulos W."/>
            <person name="Pangilinan J."/>
            <person name="LaButti K."/>
            <person name="Riley R."/>
            <person name="Lipzen A."/>
            <person name="Clum A."/>
            <person name="Drula E."/>
            <person name="Henrissat B."/>
            <person name="Kohler A."/>
            <person name="Grigoriev I.V."/>
            <person name="Martin F.M."/>
            <person name="Hacquard S."/>
        </authorList>
    </citation>
    <scope>NUCLEOTIDE SEQUENCE</scope>
    <source>
        <strain evidence="2">MPI-CAGE-AT-0147</strain>
    </source>
</reference>
<proteinExistence type="predicted"/>
<protein>
    <submittedName>
        <fullName evidence="2">Uncharacterized protein</fullName>
    </submittedName>
</protein>
<evidence type="ECO:0000256" key="1">
    <source>
        <dbReference type="SAM" id="MobiDB-lite"/>
    </source>
</evidence>
<evidence type="ECO:0000313" key="3">
    <source>
        <dbReference type="Proteomes" id="UP000738349"/>
    </source>
</evidence>
<feature type="region of interest" description="Disordered" evidence="1">
    <location>
        <begin position="38"/>
        <end position="66"/>
    </location>
</feature>
<dbReference type="AlphaFoldDB" id="A0A9P9D6M4"/>
<feature type="compositionally biased region" description="Polar residues" evidence="1">
    <location>
        <begin position="38"/>
        <end position="52"/>
    </location>
</feature>
<name>A0A9P9D6M4_9HYPO</name>
<keyword evidence="3" id="KW-1185">Reference proteome</keyword>
<evidence type="ECO:0000313" key="2">
    <source>
        <dbReference type="EMBL" id="KAH7113631.1"/>
    </source>
</evidence>
<organism evidence="2 3">
    <name type="scientific">Dactylonectria macrodidyma</name>
    <dbReference type="NCBI Taxonomy" id="307937"/>
    <lineage>
        <taxon>Eukaryota</taxon>
        <taxon>Fungi</taxon>
        <taxon>Dikarya</taxon>
        <taxon>Ascomycota</taxon>
        <taxon>Pezizomycotina</taxon>
        <taxon>Sordariomycetes</taxon>
        <taxon>Hypocreomycetidae</taxon>
        <taxon>Hypocreales</taxon>
        <taxon>Nectriaceae</taxon>
        <taxon>Dactylonectria</taxon>
    </lineage>
</organism>
<gene>
    <name evidence="2" type="ORF">EDB81DRAFT_824890</name>
</gene>
<dbReference type="Proteomes" id="UP000738349">
    <property type="component" value="Unassembled WGS sequence"/>
</dbReference>